<evidence type="ECO:0000313" key="4">
    <source>
        <dbReference type="Proteomes" id="UP001164965"/>
    </source>
</evidence>
<evidence type="ECO:0000256" key="2">
    <source>
        <dbReference type="SAM" id="Phobius"/>
    </source>
</evidence>
<gene>
    <name evidence="3" type="ORF">RHODO2019_05570</name>
</gene>
<dbReference type="RefSeq" id="WP_265384007.1">
    <property type="nucleotide sequence ID" value="NZ_CP110615.1"/>
</dbReference>
<keyword evidence="4" id="KW-1185">Reference proteome</keyword>
<dbReference type="EMBL" id="CP110615">
    <property type="protein sequence ID" value="UZJ25903.1"/>
    <property type="molecule type" value="Genomic_DNA"/>
</dbReference>
<evidence type="ECO:0000313" key="3">
    <source>
        <dbReference type="EMBL" id="UZJ25903.1"/>
    </source>
</evidence>
<accession>A0ABY6P410</accession>
<dbReference type="InterPro" id="IPR021443">
    <property type="entry name" value="DUF3093"/>
</dbReference>
<keyword evidence="2" id="KW-1133">Transmembrane helix</keyword>
<reference evidence="3" key="1">
    <citation type="submission" date="2022-10" db="EMBL/GenBank/DDBJ databases">
        <title>Rhodococcus sp.75.</title>
        <authorList>
            <person name="Sun M."/>
        </authorList>
    </citation>
    <scope>NUCLEOTIDE SEQUENCE</scope>
    <source>
        <strain evidence="3">75</strain>
    </source>
</reference>
<evidence type="ECO:0000256" key="1">
    <source>
        <dbReference type="SAM" id="MobiDB-lite"/>
    </source>
</evidence>
<dbReference type="Proteomes" id="UP001164965">
    <property type="component" value="Chromosome"/>
</dbReference>
<dbReference type="Pfam" id="PF11292">
    <property type="entry name" value="DUF3093"/>
    <property type="match status" value="1"/>
</dbReference>
<feature type="transmembrane region" description="Helical" evidence="2">
    <location>
        <begin position="60"/>
        <end position="78"/>
    </location>
</feature>
<feature type="compositionally biased region" description="Low complexity" evidence="1">
    <location>
        <begin position="1"/>
        <end position="13"/>
    </location>
</feature>
<keyword evidence="2" id="KW-0472">Membrane</keyword>
<organism evidence="3 4">
    <name type="scientific">Rhodococcus antarcticus</name>
    <dbReference type="NCBI Taxonomy" id="2987751"/>
    <lineage>
        <taxon>Bacteria</taxon>
        <taxon>Bacillati</taxon>
        <taxon>Actinomycetota</taxon>
        <taxon>Actinomycetes</taxon>
        <taxon>Mycobacteriales</taxon>
        <taxon>Nocardiaceae</taxon>
        <taxon>Rhodococcus</taxon>
    </lineage>
</organism>
<name>A0ABY6P410_9NOCA</name>
<proteinExistence type="predicted"/>
<keyword evidence="2" id="KW-0812">Transmembrane</keyword>
<protein>
    <submittedName>
        <fullName evidence="3">DUF3093 domain-containing protein</fullName>
    </submittedName>
</protein>
<sequence length="182" mass="19355">MADLSLPPLTVPTVPGPRDGADPAGAQHDERLSVPAWWWVAGLGPTLILAAEVHMGSPGVQAWLPYVVLVPLVVWLIARYGRMRVQVTEGELRVGQAHLPLDVVARAAAVPASAKRAALGRQLDPSAFVQHRSFVPTMVLLVLDDPDDPTPYWLLSTRHPQRLLGALRAGGVTVVDGAGSPA</sequence>
<feature type="region of interest" description="Disordered" evidence="1">
    <location>
        <begin position="1"/>
        <end position="27"/>
    </location>
</feature>